<dbReference type="OrthoDB" id="4055114at2759"/>
<reference evidence="1 2" key="1">
    <citation type="submission" date="2019-01" db="EMBL/GenBank/DDBJ databases">
        <title>Draft Genome Sequencing of Zygosaccharomyces mellis Ca-7.</title>
        <authorList>
            <person name="Shiwa Y."/>
            <person name="Kanesaki Y."/>
            <person name="Ishige T."/>
            <person name="Mura K."/>
            <person name="Hori T."/>
            <person name="Tamura T."/>
        </authorList>
    </citation>
    <scope>NUCLEOTIDE SEQUENCE [LARGE SCALE GENOMIC DNA]</scope>
    <source>
        <strain evidence="1 2">Ca-7</strain>
    </source>
</reference>
<comment type="caution">
    <text evidence="1">The sequence shown here is derived from an EMBL/GenBank/DDBJ whole genome shotgun (WGS) entry which is preliminary data.</text>
</comment>
<name>A0A4C2E1B9_9SACH</name>
<evidence type="ECO:0000313" key="2">
    <source>
        <dbReference type="Proteomes" id="UP000301737"/>
    </source>
</evidence>
<dbReference type="AlphaFoldDB" id="A0A4C2E1B9"/>
<organism evidence="1 2">
    <name type="scientific">Zygosaccharomyces mellis</name>
    <dbReference type="NCBI Taxonomy" id="42258"/>
    <lineage>
        <taxon>Eukaryota</taxon>
        <taxon>Fungi</taxon>
        <taxon>Dikarya</taxon>
        <taxon>Ascomycota</taxon>
        <taxon>Saccharomycotina</taxon>
        <taxon>Saccharomycetes</taxon>
        <taxon>Saccharomycetales</taxon>
        <taxon>Saccharomycetaceae</taxon>
        <taxon>Zygosaccharomyces</taxon>
    </lineage>
</organism>
<gene>
    <name evidence="1" type="ORF">ZYGM_004570</name>
</gene>
<protein>
    <submittedName>
        <fullName evidence="1">Uncharacterized protein</fullName>
    </submittedName>
</protein>
<dbReference type="EMBL" id="BIMX01000003">
    <property type="protein sequence ID" value="GCE98020.1"/>
    <property type="molecule type" value="Genomic_DNA"/>
</dbReference>
<dbReference type="Proteomes" id="UP000301737">
    <property type="component" value="Unassembled WGS sequence"/>
</dbReference>
<evidence type="ECO:0000313" key="1">
    <source>
        <dbReference type="EMBL" id="GCE98020.1"/>
    </source>
</evidence>
<proteinExistence type="predicted"/>
<accession>A0A4C2E1B9</accession>
<sequence length="348" mass="40333">MNEDWIICLAVIKFRNPQLWDNLQGFVRPSVQLQFGDNINSIVPQELAYLKLNRSLLMHLESVYQYQNDKSLRGNIDIQKTFADDVPDSDVLKWFWPNYKVLATIVSLKNCNVILRLFQCFQTFLISYSCFHCRQPNFLIDVMICKFLKSEIVNIKERPPKSAAKFVPLGSTFHASFQPNRMCTLHFDTVRRILELQSQMEQNSFIYTTFNKICLVLESVVHVLLAHRDSGEVRHIMASAVNLAYKNRYLGRSRDMSHKYANELFAALKKGVGSKQEKTDLLRVIIVELLGLIDKVYWPLRHPSPTEPQTHRLDVQATILVTGDLDLIAKFRLSNWPGWSLDLERNGN</sequence>
<keyword evidence="2" id="KW-1185">Reference proteome</keyword>